<evidence type="ECO:0000256" key="12">
    <source>
        <dbReference type="SAM" id="MobiDB-lite"/>
    </source>
</evidence>
<dbReference type="PROSITE" id="PS00028">
    <property type="entry name" value="ZINC_FINGER_C2H2_1"/>
    <property type="match status" value="8"/>
</dbReference>
<feature type="compositionally biased region" description="Basic and acidic residues" evidence="12">
    <location>
        <begin position="219"/>
        <end position="231"/>
    </location>
</feature>
<evidence type="ECO:0000259" key="13">
    <source>
        <dbReference type="PROSITE" id="PS50157"/>
    </source>
</evidence>
<keyword evidence="7" id="KW-0238">DNA-binding</keyword>
<keyword evidence="9" id="KW-0539">Nucleus</keyword>
<feature type="domain" description="C2H2-type" evidence="13">
    <location>
        <begin position="322"/>
        <end position="349"/>
    </location>
</feature>
<evidence type="ECO:0000313" key="16">
    <source>
        <dbReference type="Proteomes" id="UP001152799"/>
    </source>
</evidence>
<feature type="domain" description="C2H2-type" evidence="13">
    <location>
        <begin position="294"/>
        <end position="321"/>
    </location>
</feature>
<feature type="domain" description="C2H2-type" evidence="13">
    <location>
        <begin position="406"/>
        <end position="433"/>
    </location>
</feature>
<feature type="domain" description="C2H2-type" evidence="13">
    <location>
        <begin position="266"/>
        <end position="293"/>
    </location>
</feature>
<dbReference type="FunFam" id="3.30.160.60:FF:000512">
    <property type="entry name" value="zinc finger protein 197 isoform X1"/>
    <property type="match status" value="1"/>
</dbReference>
<reference evidence="15" key="1">
    <citation type="submission" date="2022-01" db="EMBL/GenBank/DDBJ databases">
        <authorList>
            <person name="King R."/>
        </authorList>
    </citation>
    <scope>NUCLEOTIDE SEQUENCE</scope>
</reference>
<dbReference type="SUPFAM" id="SSF57716">
    <property type="entry name" value="Glucocorticoid receptor-like (DNA-binding domain)"/>
    <property type="match status" value="1"/>
</dbReference>
<dbReference type="Pfam" id="PF00096">
    <property type="entry name" value="zf-C2H2"/>
    <property type="match status" value="7"/>
</dbReference>
<evidence type="ECO:0000256" key="4">
    <source>
        <dbReference type="ARBA" id="ARBA00022771"/>
    </source>
</evidence>
<evidence type="ECO:0000256" key="6">
    <source>
        <dbReference type="ARBA" id="ARBA00023015"/>
    </source>
</evidence>
<protein>
    <submittedName>
        <fullName evidence="15">Uncharacterized protein</fullName>
    </submittedName>
</protein>
<keyword evidence="6" id="KW-0805">Transcription regulation</keyword>
<keyword evidence="16" id="KW-1185">Reference proteome</keyword>
<evidence type="ECO:0000259" key="14">
    <source>
        <dbReference type="PROSITE" id="PS51915"/>
    </source>
</evidence>
<dbReference type="GO" id="GO:0005634">
    <property type="term" value="C:nucleus"/>
    <property type="evidence" value="ECO:0007669"/>
    <property type="project" value="UniProtKB-SubCell"/>
</dbReference>
<dbReference type="PROSITE" id="PS50157">
    <property type="entry name" value="ZINC_FINGER_C2H2_2"/>
    <property type="match status" value="7"/>
</dbReference>
<dbReference type="InterPro" id="IPR050457">
    <property type="entry name" value="ZnFinger_BTB_dom_contain"/>
</dbReference>
<dbReference type="FunFam" id="3.30.160.60:FF:002104">
    <property type="entry name" value="Si:ch211-266d19.4"/>
    <property type="match status" value="1"/>
</dbReference>
<dbReference type="GO" id="GO:0008270">
    <property type="term" value="F:zinc ion binding"/>
    <property type="evidence" value="ECO:0007669"/>
    <property type="project" value="UniProtKB-UniRule"/>
</dbReference>
<accession>A0A9N9MPL4</accession>
<dbReference type="GO" id="GO:0000978">
    <property type="term" value="F:RNA polymerase II cis-regulatory region sequence-specific DNA binding"/>
    <property type="evidence" value="ECO:0007669"/>
    <property type="project" value="TreeGrafter"/>
</dbReference>
<feature type="domain" description="C2H2-type" evidence="13">
    <location>
        <begin position="236"/>
        <end position="263"/>
    </location>
</feature>
<dbReference type="Pfam" id="PF07776">
    <property type="entry name" value="zf-AD"/>
    <property type="match status" value="1"/>
</dbReference>
<dbReference type="FunFam" id="3.30.160.60:FF:000325">
    <property type="entry name" value="ZFP90 zinc finger protein"/>
    <property type="match status" value="1"/>
</dbReference>
<dbReference type="InterPro" id="IPR013087">
    <property type="entry name" value="Znf_C2H2_type"/>
</dbReference>
<keyword evidence="4 10" id="KW-0863">Zinc-finger</keyword>
<dbReference type="PROSITE" id="PS51915">
    <property type="entry name" value="ZAD"/>
    <property type="match status" value="1"/>
</dbReference>
<evidence type="ECO:0000256" key="5">
    <source>
        <dbReference type="ARBA" id="ARBA00022833"/>
    </source>
</evidence>
<evidence type="ECO:0000256" key="7">
    <source>
        <dbReference type="ARBA" id="ARBA00023125"/>
    </source>
</evidence>
<dbReference type="GO" id="GO:0000981">
    <property type="term" value="F:DNA-binding transcription factor activity, RNA polymerase II-specific"/>
    <property type="evidence" value="ECO:0007669"/>
    <property type="project" value="TreeGrafter"/>
</dbReference>
<dbReference type="Gene3D" id="3.30.160.60">
    <property type="entry name" value="Classic Zinc Finger"/>
    <property type="match status" value="7"/>
</dbReference>
<keyword evidence="8" id="KW-0804">Transcription</keyword>
<gene>
    <name evidence="15" type="ORF">CEUTPL_LOCUS8929</name>
</gene>
<dbReference type="FunFam" id="3.30.160.60:FF:000450">
    <property type="entry name" value="PR domain zinc finger protein 14"/>
    <property type="match status" value="1"/>
</dbReference>
<feature type="domain" description="ZAD" evidence="14">
    <location>
        <begin position="7"/>
        <end position="76"/>
    </location>
</feature>
<dbReference type="InterPro" id="IPR036236">
    <property type="entry name" value="Znf_C2H2_sf"/>
</dbReference>
<dbReference type="AlphaFoldDB" id="A0A9N9MPL4"/>
<feature type="binding site" evidence="11">
    <location>
        <position position="49"/>
    </location>
    <ligand>
        <name>Zn(2+)</name>
        <dbReference type="ChEBI" id="CHEBI:29105"/>
    </ligand>
</feature>
<comment type="subcellular location">
    <subcellularLocation>
        <location evidence="1">Nucleus</location>
    </subcellularLocation>
</comment>
<keyword evidence="2 11" id="KW-0479">Metal-binding</keyword>
<evidence type="ECO:0000313" key="15">
    <source>
        <dbReference type="EMBL" id="CAG9768391.1"/>
    </source>
</evidence>
<proteinExistence type="predicted"/>
<dbReference type="SMART" id="SM00355">
    <property type="entry name" value="ZnF_C2H2"/>
    <property type="match status" value="8"/>
</dbReference>
<feature type="domain" description="C2H2-type" evidence="13">
    <location>
        <begin position="350"/>
        <end position="377"/>
    </location>
</feature>
<feature type="region of interest" description="Disordered" evidence="12">
    <location>
        <begin position="203"/>
        <end position="231"/>
    </location>
</feature>
<evidence type="ECO:0000256" key="9">
    <source>
        <dbReference type="ARBA" id="ARBA00023242"/>
    </source>
</evidence>
<dbReference type="SMART" id="SM00868">
    <property type="entry name" value="zf-AD"/>
    <property type="match status" value="1"/>
</dbReference>
<dbReference type="PANTHER" id="PTHR46105">
    <property type="entry name" value="AGAP004733-PA"/>
    <property type="match status" value="1"/>
</dbReference>
<feature type="domain" description="C2H2-type" evidence="13">
    <location>
        <begin position="378"/>
        <end position="405"/>
    </location>
</feature>
<feature type="binding site" evidence="11">
    <location>
        <position position="52"/>
    </location>
    <ligand>
        <name>Zn(2+)</name>
        <dbReference type="ChEBI" id="CHEBI:29105"/>
    </ligand>
</feature>
<sequence length="489" mass="55622">MNLDFTIICRICMGHGNMMSLFKVGMHKKMMGIAAIQVWPNDGLPGQICGKCASRLHIAFQLKRQCERSDIRLRQHKILLSQEEDKKILEEAPSIIEPNINMVEGSLPQENQIESRVFVQPNNVIDSLRPSTYDHFMTVTQNNQAITQVTYANITCDGQIQVPAYNLQGMIYNTQYTLQNTQIDTPADIHQQHSRMLPLEINTPPPIQSEPVTQTENSENVKTKQEAKNSHNQEGKACTTCGKIFRTNIKLNRHMKIHTYPKDLPHKCHICGKGFSHGGNFKIHLRIHNDERPFKCPICNKGCRQAQDLEKHMRTHTGERPHKCNFCPKAFATSSNLTAHIRTHTGERPYVCNVCQKAFCQSNELTKHTRMHTGEKSHICDICNKGFNGSSGLVSHRRKHTGERPYVCPKCNLGFISSWSLSSHVKMHNKMHTSKCAQCELSFTTLTTLKEHFSSAHGIVEMIQCKCCAVNFSTVQDYFEHTREKVGDD</sequence>
<evidence type="ECO:0000256" key="1">
    <source>
        <dbReference type="ARBA" id="ARBA00004123"/>
    </source>
</evidence>
<dbReference type="EMBL" id="OU892280">
    <property type="protein sequence ID" value="CAG9768391.1"/>
    <property type="molecule type" value="Genomic_DNA"/>
</dbReference>
<evidence type="ECO:0000256" key="2">
    <source>
        <dbReference type="ARBA" id="ARBA00022723"/>
    </source>
</evidence>
<evidence type="ECO:0000256" key="3">
    <source>
        <dbReference type="ARBA" id="ARBA00022737"/>
    </source>
</evidence>
<organism evidence="15 16">
    <name type="scientific">Ceutorhynchus assimilis</name>
    <name type="common">cabbage seed weevil</name>
    <dbReference type="NCBI Taxonomy" id="467358"/>
    <lineage>
        <taxon>Eukaryota</taxon>
        <taxon>Metazoa</taxon>
        <taxon>Ecdysozoa</taxon>
        <taxon>Arthropoda</taxon>
        <taxon>Hexapoda</taxon>
        <taxon>Insecta</taxon>
        <taxon>Pterygota</taxon>
        <taxon>Neoptera</taxon>
        <taxon>Endopterygota</taxon>
        <taxon>Coleoptera</taxon>
        <taxon>Polyphaga</taxon>
        <taxon>Cucujiformia</taxon>
        <taxon>Curculionidae</taxon>
        <taxon>Ceutorhynchinae</taxon>
        <taxon>Ceutorhynchus</taxon>
    </lineage>
</organism>
<evidence type="ECO:0000256" key="8">
    <source>
        <dbReference type="ARBA" id="ARBA00023163"/>
    </source>
</evidence>
<dbReference type="FunFam" id="3.30.160.60:FF:000446">
    <property type="entry name" value="Zinc finger protein"/>
    <property type="match status" value="1"/>
</dbReference>
<dbReference type="OrthoDB" id="40579at2759"/>
<evidence type="ECO:0000256" key="11">
    <source>
        <dbReference type="PROSITE-ProRule" id="PRU01263"/>
    </source>
</evidence>
<keyword evidence="5 11" id="KW-0862">Zinc</keyword>
<dbReference type="FunFam" id="3.30.160.60:FF:000495">
    <property type="entry name" value="zinc finger protein 668"/>
    <property type="match status" value="1"/>
</dbReference>
<dbReference type="PANTHER" id="PTHR46105:SF5">
    <property type="entry name" value="ZINC FINGER AND BTB DOMAIN-CONTAINING PROTEIN 44 ISOFORM X1"/>
    <property type="match status" value="1"/>
</dbReference>
<dbReference type="GO" id="GO:0045892">
    <property type="term" value="P:negative regulation of DNA-templated transcription"/>
    <property type="evidence" value="ECO:0007669"/>
    <property type="project" value="UniProtKB-ARBA"/>
</dbReference>
<evidence type="ECO:0000256" key="10">
    <source>
        <dbReference type="PROSITE-ProRule" id="PRU00042"/>
    </source>
</evidence>
<dbReference type="FunFam" id="3.30.160.60:FF:000624">
    <property type="entry name" value="zinc finger protein 697"/>
    <property type="match status" value="1"/>
</dbReference>
<dbReference type="InterPro" id="IPR012934">
    <property type="entry name" value="Znf_AD"/>
</dbReference>
<feature type="binding site" evidence="11">
    <location>
        <position position="12"/>
    </location>
    <ligand>
        <name>Zn(2+)</name>
        <dbReference type="ChEBI" id="CHEBI:29105"/>
    </ligand>
</feature>
<dbReference type="Proteomes" id="UP001152799">
    <property type="component" value="Chromosome 4"/>
</dbReference>
<feature type="binding site" evidence="11">
    <location>
        <position position="9"/>
    </location>
    <ligand>
        <name>Zn(2+)</name>
        <dbReference type="ChEBI" id="CHEBI:29105"/>
    </ligand>
</feature>
<dbReference type="SUPFAM" id="SSF57667">
    <property type="entry name" value="beta-beta-alpha zinc fingers"/>
    <property type="match status" value="5"/>
</dbReference>
<keyword evidence="3" id="KW-0677">Repeat</keyword>
<name>A0A9N9MPL4_9CUCU</name>